<comment type="caution">
    <text evidence="22">The sequence shown here is derived from an EMBL/GenBank/DDBJ whole genome shotgun (WGS) entry which is preliminary data.</text>
</comment>
<dbReference type="InterPro" id="IPR033479">
    <property type="entry name" value="dCache_1"/>
</dbReference>
<evidence type="ECO:0000259" key="21">
    <source>
        <dbReference type="PROSITE" id="PS50885"/>
    </source>
</evidence>
<evidence type="ECO:0000259" key="20">
    <source>
        <dbReference type="PROSITE" id="PS50110"/>
    </source>
</evidence>
<feature type="domain" description="Histidine kinase" evidence="19">
    <location>
        <begin position="453"/>
        <end position="685"/>
    </location>
</feature>
<keyword evidence="9" id="KW-0547">Nucleotide-binding</keyword>
<dbReference type="CDD" id="cd17546">
    <property type="entry name" value="REC_hyHK_CKI1_RcsC-like"/>
    <property type="match status" value="1"/>
</dbReference>
<dbReference type="FunFam" id="1.10.287.130:FF:000038">
    <property type="entry name" value="Sensory transduction histidine kinase"/>
    <property type="match status" value="1"/>
</dbReference>
<dbReference type="Gene3D" id="1.10.287.130">
    <property type="match status" value="1"/>
</dbReference>
<keyword evidence="5" id="KW-1003">Cell membrane</keyword>
<dbReference type="CDD" id="cd12913">
    <property type="entry name" value="PDC1_MCP_like"/>
    <property type="match status" value="1"/>
</dbReference>
<feature type="transmembrane region" description="Helical" evidence="18">
    <location>
        <begin position="12"/>
        <end position="37"/>
    </location>
</feature>
<evidence type="ECO:0000256" key="4">
    <source>
        <dbReference type="ARBA" id="ARBA00012438"/>
    </source>
</evidence>
<gene>
    <name evidence="22" type="ORF">I8751_24965</name>
</gene>
<dbReference type="PRINTS" id="PR00344">
    <property type="entry name" value="BCTRLSENSOR"/>
</dbReference>
<dbReference type="SUPFAM" id="SSF55874">
    <property type="entry name" value="ATPase domain of HSP90 chaperone/DNA topoisomerase II/histidine kinase"/>
    <property type="match status" value="1"/>
</dbReference>
<comment type="similarity">
    <text evidence="3">In the N-terminal section; belongs to the phytochrome family.</text>
</comment>
<comment type="catalytic activity">
    <reaction evidence="1">
        <text>ATP + protein L-histidine = ADP + protein N-phospho-L-histidine.</text>
        <dbReference type="EC" id="2.7.13.3"/>
    </reaction>
</comment>
<dbReference type="InterPro" id="IPR001789">
    <property type="entry name" value="Sig_transdc_resp-reg_receiver"/>
</dbReference>
<dbReference type="GO" id="GO:0005886">
    <property type="term" value="C:plasma membrane"/>
    <property type="evidence" value="ECO:0007669"/>
    <property type="project" value="UniProtKB-SubCell"/>
</dbReference>
<keyword evidence="10" id="KW-0418">Kinase</keyword>
<keyword evidence="15" id="KW-0131">Cell cycle</keyword>
<dbReference type="InterPro" id="IPR003594">
    <property type="entry name" value="HATPase_dom"/>
</dbReference>
<dbReference type="InterPro" id="IPR004358">
    <property type="entry name" value="Sig_transdc_His_kin-like_C"/>
</dbReference>
<keyword evidence="8 18" id="KW-0812">Transmembrane</keyword>
<evidence type="ECO:0000256" key="7">
    <source>
        <dbReference type="ARBA" id="ARBA00022679"/>
    </source>
</evidence>
<dbReference type="EC" id="2.7.13.3" evidence="4"/>
<dbReference type="SUPFAM" id="SSF158472">
    <property type="entry name" value="HAMP domain-like"/>
    <property type="match status" value="1"/>
</dbReference>
<dbReference type="InterPro" id="IPR036890">
    <property type="entry name" value="HATPase_C_sf"/>
</dbReference>
<dbReference type="Pfam" id="PF02743">
    <property type="entry name" value="dCache_1"/>
    <property type="match status" value="1"/>
</dbReference>
<dbReference type="Pfam" id="PF00072">
    <property type="entry name" value="Response_reg"/>
    <property type="match status" value="1"/>
</dbReference>
<evidence type="ECO:0000256" key="1">
    <source>
        <dbReference type="ARBA" id="ARBA00000085"/>
    </source>
</evidence>
<evidence type="ECO:0000256" key="8">
    <source>
        <dbReference type="ARBA" id="ARBA00022692"/>
    </source>
</evidence>
<feature type="modified residue" description="4-aspartylphosphate" evidence="17">
    <location>
        <position position="762"/>
    </location>
</feature>
<keyword evidence="14 18" id="KW-0472">Membrane</keyword>
<dbReference type="InterPro" id="IPR003660">
    <property type="entry name" value="HAMP_dom"/>
</dbReference>
<dbReference type="Pfam" id="PF00672">
    <property type="entry name" value="HAMP"/>
    <property type="match status" value="1"/>
</dbReference>
<dbReference type="Gene3D" id="6.10.340.10">
    <property type="match status" value="1"/>
</dbReference>
<evidence type="ECO:0000256" key="9">
    <source>
        <dbReference type="ARBA" id="ARBA00022741"/>
    </source>
</evidence>
<dbReference type="CDD" id="cd00082">
    <property type="entry name" value="HisKA"/>
    <property type="match status" value="1"/>
</dbReference>
<dbReference type="InterPro" id="IPR003661">
    <property type="entry name" value="HisK_dim/P_dom"/>
</dbReference>
<proteinExistence type="inferred from homology"/>
<evidence type="ECO:0000259" key="19">
    <source>
        <dbReference type="PROSITE" id="PS50109"/>
    </source>
</evidence>
<dbReference type="SUPFAM" id="SSF52172">
    <property type="entry name" value="CheY-like"/>
    <property type="match status" value="1"/>
</dbReference>
<dbReference type="EMBL" id="JAECZB010000096">
    <property type="protein sequence ID" value="MBH8555535.1"/>
    <property type="molecule type" value="Genomic_DNA"/>
</dbReference>
<evidence type="ECO:0000256" key="6">
    <source>
        <dbReference type="ARBA" id="ARBA00022553"/>
    </source>
</evidence>
<evidence type="ECO:0000256" key="17">
    <source>
        <dbReference type="PROSITE-ProRule" id="PRU00169"/>
    </source>
</evidence>
<dbReference type="RefSeq" id="WP_214441750.1">
    <property type="nucleotide sequence ID" value="NZ_JAECZB010000096.1"/>
</dbReference>
<dbReference type="InterPro" id="IPR011006">
    <property type="entry name" value="CheY-like_superfamily"/>
</dbReference>
<keyword evidence="12 18" id="KW-1133">Transmembrane helix</keyword>
<keyword evidence="11" id="KW-0067">ATP-binding</keyword>
<reference evidence="22 23" key="1">
    <citation type="journal article" date="2021" name="Int. J. Syst. Evol. Microbiol.">
        <title>Amazonocrinis nigriterrae gen. nov., sp. nov., Atlanticothrix silvestris gen. nov., sp. nov. and Dendronalium phyllosphericum gen. nov., sp. nov., nostocacean cyanobacteria from Brazilian environments.</title>
        <authorList>
            <person name="Alvarenga D.O."/>
            <person name="Andreote A.P.D."/>
            <person name="Branco L.H.Z."/>
            <person name="Delbaje E."/>
            <person name="Cruz R.B."/>
            <person name="Varani A.M."/>
            <person name="Fiore M.F."/>
        </authorList>
    </citation>
    <scope>NUCLEOTIDE SEQUENCE [LARGE SCALE GENOMIC DNA]</scope>
    <source>
        <strain evidence="22 23">CENA357</strain>
    </source>
</reference>
<dbReference type="AlphaFoldDB" id="A0A8J7HNN9"/>
<keyword evidence="7" id="KW-0808">Transferase</keyword>
<evidence type="ECO:0000256" key="15">
    <source>
        <dbReference type="ARBA" id="ARBA00023306"/>
    </source>
</evidence>
<feature type="domain" description="HAMP" evidence="21">
    <location>
        <begin position="368"/>
        <end position="420"/>
    </location>
</feature>
<evidence type="ECO:0000256" key="5">
    <source>
        <dbReference type="ARBA" id="ARBA00022475"/>
    </source>
</evidence>
<evidence type="ECO:0000313" key="22">
    <source>
        <dbReference type="EMBL" id="MBH8555535.1"/>
    </source>
</evidence>
<evidence type="ECO:0000256" key="10">
    <source>
        <dbReference type="ARBA" id="ARBA00022777"/>
    </source>
</evidence>
<dbReference type="PROSITE" id="PS50885">
    <property type="entry name" value="HAMP"/>
    <property type="match status" value="1"/>
</dbReference>
<dbReference type="CDD" id="cd16922">
    <property type="entry name" value="HATPase_EvgS-ArcB-TorS-like"/>
    <property type="match status" value="1"/>
</dbReference>
<dbReference type="GO" id="GO:0005524">
    <property type="term" value="F:ATP binding"/>
    <property type="evidence" value="ECO:0007669"/>
    <property type="project" value="UniProtKB-KW"/>
</dbReference>
<protein>
    <recommendedName>
        <fullName evidence="16">Circadian input-output histidine kinase CikA</fullName>
        <ecNumber evidence="4">2.7.13.3</ecNumber>
    </recommendedName>
</protein>
<evidence type="ECO:0000256" key="2">
    <source>
        <dbReference type="ARBA" id="ARBA00004651"/>
    </source>
</evidence>
<dbReference type="PROSITE" id="PS50109">
    <property type="entry name" value="HIS_KIN"/>
    <property type="match status" value="1"/>
</dbReference>
<dbReference type="SMART" id="SM00387">
    <property type="entry name" value="HATPase_c"/>
    <property type="match status" value="1"/>
</dbReference>
<name>A0A8J7HNN9_9CYAN</name>
<accession>A0A8J7HNN9</accession>
<dbReference type="PROSITE" id="PS50110">
    <property type="entry name" value="RESPONSE_REGULATORY"/>
    <property type="match status" value="1"/>
</dbReference>
<keyword evidence="23" id="KW-1185">Reference proteome</keyword>
<evidence type="ECO:0000256" key="16">
    <source>
        <dbReference type="ARBA" id="ARBA00074306"/>
    </source>
</evidence>
<evidence type="ECO:0000313" key="23">
    <source>
        <dbReference type="Proteomes" id="UP000599391"/>
    </source>
</evidence>
<feature type="domain" description="Response regulatory" evidence="20">
    <location>
        <begin position="713"/>
        <end position="829"/>
    </location>
</feature>
<keyword evidence="6 17" id="KW-0597">Phosphoprotein</keyword>
<keyword evidence="13" id="KW-0902">Two-component regulatory system</keyword>
<evidence type="ECO:0000256" key="18">
    <source>
        <dbReference type="SAM" id="Phobius"/>
    </source>
</evidence>
<sequence length="916" mass="103253">MKHGANNSQKMPLRLILIVPFVIQIFAAVGLVGYLSFLNGQKAVNGLAQQLMNKVNILVDQHLDTYLAIPHQINQINVDARELRMLNLQDFQQTGRYFWKQMRVFNIGYNSFANPQGEFIGVERLDNGNLLINEVSTPKGIGKLYVYTTDNQGNRHELATVKNYDPRLEAWYTDAIKAGKPVWSQIYQWEDKPEIFSISSSYPIYNDINNKLAGVISVDLILSQISNFLASLKLGRSGQVFILERSGLIVASSTNELPYKVIAGKAQRLSALNSKDVLIQGTAQYLQQKFGNFQEIKSSQQVALKLHGERQFIQVTPWHDEFGLDWLVIVIVPETDFMAQINANNQTTIWLCLGALLLATVLGIYTSRWISQPILRLTKASSAIASGNLGQTVEVSGIRELSILAQAFNQMAGQLRESFTALEKRVEERTIELKTAKEAADAANQAKSEFLANMSHELRTPLNGILGYAQILQRDQNPSSQQKNAISIIYKCGSHLLTLINDILDLSKIEARKLELYPENFNLKNFFIGVGDICRVKAEQKAITFNYQIYNHIPNFIYADEKRLRQVLINLVGNAIKFTDYGTVTFTVGVVNQRRSSEDISPNQQLPITTIRFQVEDTGFGMTPEQLEKIFLPFEQVGEISFKTEGTGLGLAISRQIVEMMGGEIQVESIYGQGSKFWFDLDLPAVTNYISLEVSPLDKNSLNIIKYEGKEITILVVDDLGENRAVIVKLLEPLGFKLIEAVNGQDGLDKAKACQPNLIITDLAMPVMDGFRMTQLLRSQPEFKETVIIASSASVFTFNRQQSQEAGCNDFLPKPVQVDELLEKLQNYLQLVWIYQSNQSFATLDVDFQEIIFPPSTELTDLYQAAKAGYVWEIQEEANRLQRLNAEYTPFTNKILELLEEFEDEAIVEFIKPKLS</sequence>
<dbReference type="SMART" id="SM00388">
    <property type="entry name" value="HisKA"/>
    <property type="match status" value="1"/>
</dbReference>
<evidence type="ECO:0000256" key="13">
    <source>
        <dbReference type="ARBA" id="ARBA00023012"/>
    </source>
</evidence>
<evidence type="ECO:0000256" key="12">
    <source>
        <dbReference type="ARBA" id="ARBA00022989"/>
    </source>
</evidence>
<evidence type="ECO:0000256" key="11">
    <source>
        <dbReference type="ARBA" id="ARBA00022840"/>
    </source>
</evidence>
<dbReference type="Pfam" id="PF00512">
    <property type="entry name" value="HisKA"/>
    <property type="match status" value="1"/>
</dbReference>
<dbReference type="PANTHER" id="PTHR43047">
    <property type="entry name" value="TWO-COMPONENT HISTIDINE PROTEIN KINASE"/>
    <property type="match status" value="1"/>
</dbReference>
<dbReference type="Proteomes" id="UP000599391">
    <property type="component" value="Unassembled WGS sequence"/>
</dbReference>
<dbReference type="SMART" id="SM00304">
    <property type="entry name" value="HAMP"/>
    <property type="match status" value="1"/>
</dbReference>
<dbReference type="Pfam" id="PF02518">
    <property type="entry name" value="HATPase_c"/>
    <property type="match status" value="1"/>
</dbReference>
<organism evidence="22 23">
    <name type="scientific">Atlanticothrix silvestris CENA357</name>
    <dbReference type="NCBI Taxonomy" id="1725252"/>
    <lineage>
        <taxon>Bacteria</taxon>
        <taxon>Bacillati</taxon>
        <taxon>Cyanobacteriota</taxon>
        <taxon>Cyanophyceae</taxon>
        <taxon>Nostocales</taxon>
        <taxon>Nodulariaceae</taxon>
        <taxon>Atlanticothrix</taxon>
        <taxon>Atlanticothrix silvestris</taxon>
    </lineage>
</organism>
<dbReference type="CDD" id="cd06225">
    <property type="entry name" value="HAMP"/>
    <property type="match status" value="1"/>
</dbReference>
<evidence type="ECO:0000256" key="14">
    <source>
        <dbReference type="ARBA" id="ARBA00023136"/>
    </source>
</evidence>
<feature type="transmembrane region" description="Helical" evidence="18">
    <location>
        <begin position="348"/>
        <end position="366"/>
    </location>
</feature>
<dbReference type="Gene3D" id="3.30.450.20">
    <property type="entry name" value="PAS domain"/>
    <property type="match status" value="1"/>
</dbReference>
<dbReference type="SMART" id="SM00448">
    <property type="entry name" value="REC"/>
    <property type="match status" value="1"/>
</dbReference>
<dbReference type="GO" id="GO:0000155">
    <property type="term" value="F:phosphorelay sensor kinase activity"/>
    <property type="evidence" value="ECO:0007669"/>
    <property type="project" value="InterPro"/>
</dbReference>
<dbReference type="InterPro" id="IPR005467">
    <property type="entry name" value="His_kinase_dom"/>
</dbReference>
<comment type="subcellular location">
    <subcellularLocation>
        <location evidence="2">Cell membrane</location>
        <topology evidence="2">Multi-pass membrane protein</topology>
    </subcellularLocation>
</comment>
<dbReference type="SUPFAM" id="SSF47384">
    <property type="entry name" value="Homodimeric domain of signal transducing histidine kinase"/>
    <property type="match status" value="1"/>
</dbReference>
<evidence type="ECO:0000256" key="3">
    <source>
        <dbReference type="ARBA" id="ARBA00006402"/>
    </source>
</evidence>
<dbReference type="Gene3D" id="3.30.565.10">
    <property type="entry name" value="Histidine kinase-like ATPase, C-terminal domain"/>
    <property type="match status" value="1"/>
</dbReference>
<dbReference type="InterPro" id="IPR036097">
    <property type="entry name" value="HisK_dim/P_sf"/>
</dbReference>
<dbReference type="Gene3D" id="3.40.50.2300">
    <property type="match status" value="1"/>
</dbReference>
<dbReference type="FunFam" id="3.30.565.10:FF:000010">
    <property type="entry name" value="Sensor histidine kinase RcsC"/>
    <property type="match status" value="1"/>
</dbReference>